<dbReference type="CDD" id="cd20069">
    <property type="entry name" value="5TM_Oxa1-like"/>
    <property type="match status" value="1"/>
</dbReference>
<gene>
    <name evidence="12" type="ORF">DIATSA_LOCUS8589</name>
</gene>
<evidence type="ECO:0000256" key="8">
    <source>
        <dbReference type="ARBA" id="ARBA00023136"/>
    </source>
</evidence>
<evidence type="ECO:0000256" key="1">
    <source>
        <dbReference type="ARBA" id="ARBA00004448"/>
    </source>
</evidence>
<dbReference type="NCBIfam" id="TIGR03592">
    <property type="entry name" value="yidC_oxa1_cterm"/>
    <property type="match status" value="1"/>
</dbReference>
<keyword evidence="5" id="KW-0809">Transit peptide</keyword>
<keyword evidence="3 9" id="KW-0812">Transmembrane</keyword>
<evidence type="ECO:0000256" key="9">
    <source>
        <dbReference type="RuleBase" id="RU003945"/>
    </source>
</evidence>
<dbReference type="InterPro" id="IPR028055">
    <property type="entry name" value="YidC/Oxa/ALB_C"/>
</dbReference>
<dbReference type="OrthoDB" id="2148490at2759"/>
<dbReference type="GO" id="GO:0032977">
    <property type="term" value="F:membrane insertase activity"/>
    <property type="evidence" value="ECO:0007669"/>
    <property type="project" value="InterPro"/>
</dbReference>
<proteinExistence type="inferred from homology"/>
<evidence type="ECO:0000256" key="2">
    <source>
        <dbReference type="ARBA" id="ARBA00009877"/>
    </source>
</evidence>
<feature type="transmembrane region" description="Helical" evidence="10">
    <location>
        <begin position="270"/>
        <end position="287"/>
    </location>
</feature>
<feature type="domain" description="Membrane insertase YidC/Oxa/ALB C-terminal" evidence="11">
    <location>
        <begin position="117"/>
        <end position="308"/>
    </location>
</feature>
<evidence type="ECO:0000256" key="3">
    <source>
        <dbReference type="ARBA" id="ARBA00022692"/>
    </source>
</evidence>
<evidence type="ECO:0000256" key="7">
    <source>
        <dbReference type="ARBA" id="ARBA00023128"/>
    </source>
</evidence>
<evidence type="ECO:0000259" key="11">
    <source>
        <dbReference type="Pfam" id="PF02096"/>
    </source>
</evidence>
<organism evidence="12 13">
    <name type="scientific">Diatraea saccharalis</name>
    <name type="common">sugarcane borer</name>
    <dbReference type="NCBI Taxonomy" id="40085"/>
    <lineage>
        <taxon>Eukaryota</taxon>
        <taxon>Metazoa</taxon>
        <taxon>Ecdysozoa</taxon>
        <taxon>Arthropoda</taxon>
        <taxon>Hexapoda</taxon>
        <taxon>Insecta</taxon>
        <taxon>Pterygota</taxon>
        <taxon>Neoptera</taxon>
        <taxon>Endopterygota</taxon>
        <taxon>Lepidoptera</taxon>
        <taxon>Glossata</taxon>
        <taxon>Ditrysia</taxon>
        <taxon>Pyraloidea</taxon>
        <taxon>Crambidae</taxon>
        <taxon>Crambinae</taxon>
        <taxon>Diatraea</taxon>
    </lineage>
</organism>
<keyword evidence="6 10" id="KW-1133">Transmembrane helix</keyword>
<dbReference type="Proteomes" id="UP001153714">
    <property type="component" value="Chromosome 3"/>
</dbReference>
<keyword evidence="7" id="KW-0496">Mitochondrion</keyword>
<dbReference type="InterPro" id="IPR001708">
    <property type="entry name" value="YidC/ALB3/OXA1/COX18"/>
</dbReference>
<reference evidence="12" key="1">
    <citation type="submission" date="2021-12" db="EMBL/GenBank/DDBJ databases">
        <authorList>
            <person name="King R."/>
        </authorList>
    </citation>
    <scope>NUCLEOTIDE SEQUENCE</scope>
</reference>
<keyword evidence="13" id="KW-1185">Reference proteome</keyword>
<feature type="transmembrane region" description="Helical" evidence="10">
    <location>
        <begin position="117"/>
        <end position="138"/>
    </location>
</feature>
<dbReference type="GO" id="GO:0032979">
    <property type="term" value="P:protein insertion into mitochondrial inner membrane from matrix"/>
    <property type="evidence" value="ECO:0007669"/>
    <property type="project" value="TreeGrafter"/>
</dbReference>
<protein>
    <recommendedName>
        <fullName evidence="11">Membrane insertase YidC/Oxa/ALB C-terminal domain-containing protein</fullName>
    </recommendedName>
</protein>
<comment type="similarity">
    <text evidence="2 9">Belongs to the OXA1/ALB3/YidC family.</text>
</comment>
<dbReference type="AlphaFoldDB" id="A0A9N9WE00"/>
<evidence type="ECO:0000256" key="10">
    <source>
        <dbReference type="SAM" id="Phobius"/>
    </source>
</evidence>
<evidence type="ECO:0000313" key="13">
    <source>
        <dbReference type="Proteomes" id="UP001153714"/>
    </source>
</evidence>
<accession>A0A9N9WE00</accession>
<sequence length="395" mass="44096">MFKLLGRRGCRSAISKVFCDKFEVRNAKIYVYSTVNSVRFASTSGNDPGKTATLVDSIPEPPPVPDPATFSQLNETVQSLAANGEPTFASMGLGGWTPVGLVQNCLEYLHVSLDIPWWGAIVIGTVVVRLVMFPLVIISQRNAALMNNNLPEIQLLQMKMTQARQSGNQLETARYAQEMMLFMKEKGLNPLKNAMVPLAQAPLFISFFMGLRGMANCPVESMTQGGLWWFADLTVPDQYFLLPLLTSATMWATIELGVDTGRLQAQNMQMMRYFLRAIPIVMIPFTINFPGAILVYWCSSNFISLVQVGFLKIPSVRDYFKIPKVVVHTAESLPIQKKGFVAGAKDSWTNIKISKELAERQRVDEMLFTRAGKGPLQKTYKYDPTKLSNVDIKSK</sequence>
<keyword evidence="4" id="KW-0999">Mitochondrion inner membrane</keyword>
<evidence type="ECO:0000256" key="4">
    <source>
        <dbReference type="ARBA" id="ARBA00022792"/>
    </source>
</evidence>
<evidence type="ECO:0000313" key="12">
    <source>
        <dbReference type="EMBL" id="CAG9790946.1"/>
    </source>
</evidence>
<dbReference type="Pfam" id="PF02096">
    <property type="entry name" value="60KD_IMP"/>
    <property type="match status" value="1"/>
</dbReference>
<comment type="subcellular location">
    <subcellularLocation>
        <location evidence="9">Membrane</location>
        <topology evidence="9">Multi-pass membrane protein</topology>
    </subcellularLocation>
    <subcellularLocation>
        <location evidence="1">Mitochondrion inner membrane</location>
        <topology evidence="1">Multi-pass membrane protein</topology>
    </subcellularLocation>
</comment>
<dbReference type="EMBL" id="OU893334">
    <property type="protein sequence ID" value="CAG9790946.1"/>
    <property type="molecule type" value="Genomic_DNA"/>
</dbReference>
<evidence type="ECO:0000256" key="5">
    <source>
        <dbReference type="ARBA" id="ARBA00022946"/>
    </source>
</evidence>
<dbReference type="PANTHER" id="PTHR12428">
    <property type="entry name" value="OXA1"/>
    <property type="match status" value="1"/>
</dbReference>
<reference evidence="12" key="2">
    <citation type="submission" date="2022-10" db="EMBL/GenBank/DDBJ databases">
        <authorList>
            <consortium name="ENA_rothamsted_submissions"/>
            <consortium name="culmorum"/>
            <person name="King R."/>
        </authorList>
    </citation>
    <scope>NUCLEOTIDE SEQUENCE</scope>
</reference>
<keyword evidence="8 10" id="KW-0472">Membrane</keyword>
<name>A0A9N9WE00_9NEOP</name>
<dbReference type="PANTHER" id="PTHR12428:SF66">
    <property type="entry name" value="MITOCHONDRIAL INNER MEMBRANE PROTEIN OXA1L"/>
    <property type="match status" value="1"/>
</dbReference>
<evidence type="ECO:0000256" key="6">
    <source>
        <dbReference type="ARBA" id="ARBA00022989"/>
    </source>
</evidence>
<dbReference type="GO" id="GO:0005743">
    <property type="term" value="C:mitochondrial inner membrane"/>
    <property type="evidence" value="ECO:0007669"/>
    <property type="project" value="UniProtKB-SubCell"/>
</dbReference>